<dbReference type="Gene3D" id="3.30.559.10">
    <property type="entry name" value="Chloramphenicol acetyltransferase-like domain"/>
    <property type="match status" value="2"/>
</dbReference>
<dbReference type="Proteomes" id="UP001642360">
    <property type="component" value="Unassembled WGS sequence"/>
</dbReference>
<gene>
    <name evidence="2" type="ORF">ILEXP_LOCUS17122</name>
</gene>
<evidence type="ECO:0000313" key="3">
    <source>
        <dbReference type="Proteomes" id="UP001642360"/>
    </source>
</evidence>
<evidence type="ECO:0000256" key="1">
    <source>
        <dbReference type="ARBA" id="ARBA00009861"/>
    </source>
</evidence>
<dbReference type="PANTHER" id="PTHR31642:SF189">
    <property type="entry name" value="ACYLTRANSFERASE GLAUCE"/>
    <property type="match status" value="1"/>
</dbReference>
<dbReference type="Pfam" id="PF02458">
    <property type="entry name" value="Transferase"/>
    <property type="match status" value="1"/>
</dbReference>
<evidence type="ECO:0008006" key="4">
    <source>
        <dbReference type="Google" id="ProtNLM"/>
    </source>
</evidence>
<protein>
    <recommendedName>
        <fullName evidence="4">Omega-hydroxypalmitate O-feruloyl transferase</fullName>
    </recommendedName>
</protein>
<comment type="caution">
    <text evidence="2">The sequence shown here is derived from an EMBL/GenBank/DDBJ whole genome shotgun (WGS) entry which is preliminary data.</text>
</comment>
<accession>A0ABC8RYI0</accession>
<proteinExistence type="inferred from homology"/>
<dbReference type="PANTHER" id="PTHR31642">
    <property type="entry name" value="TRICHOTHECENE 3-O-ACETYLTRANSFERASE"/>
    <property type="match status" value="1"/>
</dbReference>
<sequence length="449" mass="49963">MGTLYQESPNTGILDLKVTLQDSSLVFPTKETERKSMFLSNIDQVLNFPVQTVHFFPSHRSYPFKTVVEKLKSALCKLLVPYDFLAGRLKLNPQLGRLEFDCNAAGASFAVASSEFPLDQIGDLVYPNPAFRQLVQSFDKLGPEDQPLCAVQVTSFKCGGFAMGISTNHVAFDGISFKIFLQNLASQAFDDKPLAVLPCNDRGLLAARSPPSVTFPHHELLKLKLPIGEESGPPVFDCPPEDLNFRIFRLSSDHIASLKEKAKAGNTKARITGFNVVTTHIWRCKALSCDTGNNLDRISTILYAVDIRSRLQPPLPASYAGNAVLSTYAMAQCKELEEGPFSRLVEMVSEGNARMTAEYARSAIDWGELYKGFPHGEFLISSWWRLGFTEVEYPWGKPRYSCPLVYHRKDIILLFPDIDGLSSNGVNVLVALPAKEMEKFQALFHKLLA</sequence>
<keyword evidence="3" id="KW-1185">Reference proteome</keyword>
<reference evidence="2 3" key="1">
    <citation type="submission" date="2024-02" db="EMBL/GenBank/DDBJ databases">
        <authorList>
            <person name="Vignale AGUSTIN F."/>
            <person name="Sosa J E."/>
            <person name="Modenutti C."/>
        </authorList>
    </citation>
    <scope>NUCLEOTIDE SEQUENCE [LARGE SCALE GENOMIC DNA]</scope>
</reference>
<name>A0ABC8RYI0_9AQUA</name>
<dbReference type="EMBL" id="CAUOFW020001836">
    <property type="protein sequence ID" value="CAK9149096.1"/>
    <property type="molecule type" value="Genomic_DNA"/>
</dbReference>
<comment type="similarity">
    <text evidence="1">Belongs to the plant acyltransferase family.</text>
</comment>
<organism evidence="2 3">
    <name type="scientific">Ilex paraguariensis</name>
    <name type="common">yerba mate</name>
    <dbReference type="NCBI Taxonomy" id="185542"/>
    <lineage>
        <taxon>Eukaryota</taxon>
        <taxon>Viridiplantae</taxon>
        <taxon>Streptophyta</taxon>
        <taxon>Embryophyta</taxon>
        <taxon>Tracheophyta</taxon>
        <taxon>Spermatophyta</taxon>
        <taxon>Magnoliopsida</taxon>
        <taxon>eudicotyledons</taxon>
        <taxon>Gunneridae</taxon>
        <taxon>Pentapetalae</taxon>
        <taxon>asterids</taxon>
        <taxon>campanulids</taxon>
        <taxon>Aquifoliales</taxon>
        <taxon>Aquifoliaceae</taxon>
        <taxon>Ilex</taxon>
    </lineage>
</organism>
<evidence type="ECO:0000313" key="2">
    <source>
        <dbReference type="EMBL" id="CAK9149096.1"/>
    </source>
</evidence>
<dbReference type="InterPro" id="IPR023213">
    <property type="entry name" value="CAT-like_dom_sf"/>
</dbReference>
<dbReference type="InterPro" id="IPR050317">
    <property type="entry name" value="Plant_Fungal_Acyltransferase"/>
</dbReference>
<dbReference type="AlphaFoldDB" id="A0ABC8RYI0"/>